<evidence type="ECO:0000313" key="4">
    <source>
        <dbReference type="Proteomes" id="UP000053681"/>
    </source>
</evidence>
<dbReference type="PANTHER" id="PTHR31793">
    <property type="entry name" value="4-HYDROXYBENZOYL-COA THIOESTERASE FAMILY MEMBER"/>
    <property type="match status" value="1"/>
</dbReference>
<dbReference type="GeneID" id="93682514"/>
<organism evidence="3 4">
    <name type="scientific">Priestia veravalensis</name>
    <dbReference type="NCBI Taxonomy" id="1414648"/>
    <lineage>
        <taxon>Bacteria</taxon>
        <taxon>Bacillati</taxon>
        <taxon>Bacillota</taxon>
        <taxon>Bacilli</taxon>
        <taxon>Bacillales</taxon>
        <taxon>Bacillaceae</taxon>
        <taxon>Priestia</taxon>
    </lineage>
</organism>
<dbReference type="PANTHER" id="PTHR31793:SF27">
    <property type="entry name" value="NOVEL THIOESTERASE SUPERFAMILY DOMAIN AND SAPOSIN A-TYPE DOMAIN CONTAINING PROTEIN (0610012H03RIK)"/>
    <property type="match status" value="1"/>
</dbReference>
<comment type="similarity">
    <text evidence="1">Belongs to the 4-hydroxybenzoyl-CoA thioesterase family.</text>
</comment>
<name>A0A0V8JKI2_9BACI</name>
<keyword evidence="4" id="KW-1185">Reference proteome</keyword>
<sequence length="133" mass="15233">MSDTKIKVRFCETDALGHINNTSYFIYLEEARIDFFEKMGVKMDSSKWAYLIASTKCDFIAQGYFNQTLVVSTYVTRIGHKSFTIGHEITDSKTNRLIARGEAVLVHFDFDLQKSVPLPDDVCAFLQNYLQTV</sequence>
<gene>
    <name evidence="3" type="ORF">AS180_12635</name>
</gene>
<proteinExistence type="inferred from homology"/>
<dbReference type="GO" id="GO:0047617">
    <property type="term" value="F:fatty acyl-CoA hydrolase activity"/>
    <property type="evidence" value="ECO:0007669"/>
    <property type="project" value="TreeGrafter"/>
</dbReference>
<comment type="caution">
    <text evidence="3">The sequence shown here is derived from an EMBL/GenBank/DDBJ whole genome shotgun (WGS) entry which is preliminary data.</text>
</comment>
<dbReference type="InterPro" id="IPR029069">
    <property type="entry name" value="HotDog_dom_sf"/>
</dbReference>
<dbReference type="Gene3D" id="3.10.129.10">
    <property type="entry name" value="Hotdog Thioesterase"/>
    <property type="match status" value="1"/>
</dbReference>
<accession>A0A0V8JKI2</accession>
<dbReference type="SUPFAM" id="SSF54637">
    <property type="entry name" value="Thioesterase/thiol ester dehydrase-isomerase"/>
    <property type="match status" value="1"/>
</dbReference>
<protein>
    <submittedName>
        <fullName evidence="3">Thioesterase</fullName>
    </submittedName>
</protein>
<dbReference type="RefSeq" id="WP_025907954.1">
    <property type="nucleotide sequence ID" value="NZ_KQ758656.1"/>
</dbReference>
<dbReference type="AlphaFoldDB" id="A0A0V8JKI2"/>
<dbReference type="CDD" id="cd00586">
    <property type="entry name" value="4HBT"/>
    <property type="match status" value="1"/>
</dbReference>
<dbReference type="Proteomes" id="UP000053681">
    <property type="component" value="Unassembled WGS sequence"/>
</dbReference>
<dbReference type="Pfam" id="PF13279">
    <property type="entry name" value="4HBT_2"/>
    <property type="match status" value="1"/>
</dbReference>
<keyword evidence="2" id="KW-0378">Hydrolase</keyword>
<evidence type="ECO:0000256" key="1">
    <source>
        <dbReference type="ARBA" id="ARBA00005953"/>
    </source>
</evidence>
<dbReference type="InterPro" id="IPR050563">
    <property type="entry name" value="4-hydroxybenzoyl-CoA_TE"/>
</dbReference>
<evidence type="ECO:0000313" key="3">
    <source>
        <dbReference type="EMBL" id="KSU87563.1"/>
    </source>
</evidence>
<evidence type="ECO:0000256" key="2">
    <source>
        <dbReference type="ARBA" id="ARBA00022801"/>
    </source>
</evidence>
<dbReference type="EMBL" id="LNQP01000041">
    <property type="protein sequence ID" value="KSU87563.1"/>
    <property type="molecule type" value="Genomic_DNA"/>
</dbReference>
<reference evidence="3 4" key="1">
    <citation type="submission" date="2015-11" db="EMBL/GenBank/DDBJ databases">
        <title>Bacillus caseinolyticus sp nov.</title>
        <authorList>
            <person name="Dastager S.G."/>
            <person name="Mawlankar R."/>
        </authorList>
    </citation>
    <scope>NUCLEOTIDE SEQUENCE [LARGE SCALE GENOMIC DNA]</scope>
    <source>
        <strain evidence="3 4">SGD-V-76</strain>
    </source>
</reference>